<keyword evidence="1" id="KW-0175">Coiled coil</keyword>
<feature type="compositionally biased region" description="Basic and acidic residues" evidence="2">
    <location>
        <begin position="282"/>
        <end position="319"/>
    </location>
</feature>
<feature type="coiled-coil region" evidence="1">
    <location>
        <begin position="89"/>
        <end position="154"/>
    </location>
</feature>
<evidence type="ECO:0000256" key="2">
    <source>
        <dbReference type="SAM" id="MobiDB-lite"/>
    </source>
</evidence>
<evidence type="ECO:0000313" key="4">
    <source>
        <dbReference type="Proteomes" id="UP000521872"/>
    </source>
</evidence>
<feature type="compositionally biased region" description="Acidic residues" evidence="2">
    <location>
        <begin position="362"/>
        <end position="375"/>
    </location>
</feature>
<feature type="compositionally biased region" description="Acidic residues" evidence="2">
    <location>
        <begin position="488"/>
        <end position="497"/>
    </location>
</feature>
<protein>
    <submittedName>
        <fullName evidence="3">Uncharacterized protein</fullName>
    </submittedName>
</protein>
<dbReference type="EMBL" id="JAACJL010000045">
    <property type="protein sequence ID" value="KAF4614274.1"/>
    <property type="molecule type" value="Genomic_DNA"/>
</dbReference>
<evidence type="ECO:0000313" key="3">
    <source>
        <dbReference type="EMBL" id="KAF4614274.1"/>
    </source>
</evidence>
<feature type="compositionally biased region" description="Acidic residues" evidence="2">
    <location>
        <begin position="442"/>
        <end position="451"/>
    </location>
</feature>
<reference evidence="3 4" key="1">
    <citation type="submission" date="2019-12" db="EMBL/GenBank/DDBJ databases">
        <authorList>
            <person name="Floudas D."/>
            <person name="Bentzer J."/>
            <person name="Ahren D."/>
            <person name="Johansson T."/>
            <person name="Persson P."/>
            <person name="Tunlid A."/>
        </authorList>
    </citation>
    <scope>NUCLEOTIDE SEQUENCE [LARGE SCALE GENOMIC DNA]</scope>
    <source>
        <strain evidence="3 4">CBS 102.39</strain>
    </source>
</reference>
<feature type="coiled-coil region" evidence="1">
    <location>
        <begin position="24"/>
        <end position="51"/>
    </location>
</feature>
<dbReference type="Proteomes" id="UP000521872">
    <property type="component" value="Unassembled WGS sequence"/>
</dbReference>
<organism evidence="3 4">
    <name type="scientific">Agrocybe pediades</name>
    <dbReference type="NCBI Taxonomy" id="84607"/>
    <lineage>
        <taxon>Eukaryota</taxon>
        <taxon>Fungi</taxon>
        <taxon>Dikarya</taxon>
        <taxon>Basidiomycota</taxon>
        <taxon>Agaricomycotina</taxon>
        <taxon>Agaricomycetes</taxon>
        <taxon>Agaricomycetidae</taxon>
        <taxon>Agaricales</taxon>
        <taxon>Agaricineae</taxon>
        <taxon>Strophariaceae</taxon>
        <taxon>Agrocybe</taxon>
    </lineage>
</organism>
<feature type="compositionally biased region" description="Basic and acidic residues" evidence="2">
    <location>
        <begin position="534"/>
        <end position="544"/>
    </location>
</feature>
<proteinExistence type="predicted"/>
<accession>A0A8H4QNW2</accession>
<name>A0A8H4QNW2_9AGAR</name>
<sequence>MSLRRGGTPLNGIPSLEASNQAQIEDLVQRNRTLEHTNKKLLEQVAQEKARAADAVSGIQKQWEVNKQKWKEAVDDLVATQRIVEKQVEVELEKERAALIKEMAVTREEKVQRIHRDYKIKLFQIREEELERKIEELEEEIATLQEEHDFLVNEERLKAESLHASLKETKLVLSRTMKDKEGKDSKYSKLLSEHSNLEAKNETLESKLQRAQLQLESLQTKVTNMEAGHDELRRKNIDLTQQLERWKDLDTKGVEKAEKEHKKCLELEVEIQELREEMAKQKEEWEADLSKERARTTKAKDKSADWEAQAKQHEKHANETTKQMTKLQRQCDKLKAELEVERARVRPLSPTKHTVAKSPTASEDESQREIEEEPTIPETKQRSKKSSGKQHSSDDSDVPAKAGPSTKKQAKKRDDRQVARKTTGGRPPPKTKKVAEVVTNLEADDDSDDEEGSKPNRKKKGKGKEKEDRPSPAQQKGKRKARASSASLEDDVDDIEIIEAPKAKKARSKVPSDVHETATSKAKVKASNRAVSKQPKEPVDKEDIPQPQKKKRKIVNSAAPTGPFAFQSLKVFDDQINALNIPSTLSPVRPDEAVPQRSTAASSAMGSIATLLKLPLSRK</sequence>
<evidence type="ECO:0000256" key="1">
    <source>
        <dbReference type="SAM" id="Coils"/>
    </source>
</evidence>
<feature type="region of interest" description="Disordered" evidence="2">
    <location>
        <begin position="282"/>
        <end position="555"/>
    </location>
</feature>
<dbReference type="AlphaFoldDB" id="A0A8H4QNW2"/>
<gene>
    <name evidence="3" type="ORF">D9613_007815</name>
</gene>
<feature type="region of interest" description="Disordered" evidence="2">
    <location>
        <begin position="582"/>
        <end position="604"/>
    </location>
</feature>
<comment type="caution">
    <text evidence="3">The sequence shown here is derived from an EMBL/GenBank/DDBJ whole genome shotgun (WGS) entry which is preliminary data.</text>
</comment>
<feature type="compositionally biased region" description="Basic and acidic residues" evidence="2">
    <location>
        <begin position="329"/>
        <end position="344"/>
    </location>
</feature>
<keyword evidence="4" id="KW-1185">Reference proteome</keyword>